<dbReference type="AlphaFoldDB" id="D4YMG4"/>
<reference evidence="1 2" key="1">
    <citation type="submission" date="2010-04" db="EMBL/GenBank/DDBJ databases">
        <authorList>
            <person name="Qin X."/>
            <person name="Bachman B."/>
            <person name="Battles P."/>
            <person name="Bell A."/>
            <person name="Bess C."/>
            <person name="Bickham C."/>
            <person name="Chaboub L."/>
            <person name="Chen D."/>
            <person name="Coyle M."/>
            <person name="Deiros D.R."/>
            <person name="Dinh H."/>
            <person name="Forbes L."/>
            <person name="Fowler G."/>
            <person name="Francisco L."/>
            <person name="Fu Q."/>
            <person name="Gubbala S."/>
            <person name="Hale W."/>
            <person name="Han Y."/>
            <person name="Hemphill L."/>
            <person name="Highlander S.K."/>
            <person name="Hirani K."/>
            <person name="Hogues M."/>
            <person name="Jackson L."/>
            <person name="Jakkamsetti A."/>
            <person name="Javaid M."/>
            <person name="Jiang H."/>
            <person name="Korchina V."/>
            <person name="Kovar C."/>
            <person name="Lara F."/>
            <person name="Lee S."/>
            <person name="Mata R."/>
            <person name="Mathew T."/>
            <person name="Moen C."/>
            <person name="Morales K."/>
            <person name="Munidasa M."/>
            <person name="Nazareth L."/>
            <person name="Ngo R."/>
            <person name="Nguyen L."/>
            <person name="Okwuonu G."/>
            <person name="Ongeri F."/>
            <person name="Patil S."/>
            <person name="Petrosino J."/>
            <person name="Pham C."/>
            <person name="Pham P."/>
            <person name="Pu L.-L."/>
            <person name="Puazo M."/>
            <person name="Raj R."/>
            <person name="Reid J."/>
            <person name="Rouhana J."/>
            <person name="Saada N."/>
            <person name="Shang Y."/>
            <person name="Simmons D."/>
            <person name="Thornton R."/>
            <person name="Warren J."/>
            <person name="Weissenberger G."/>
            <person name="Zhang J."/>
            <person name="Zhang L."/>
            <person name="Zhou C."/>
            <person name="Zhu D."/>
            <person name="Muzny D."/>
            <person name="Worley K."/>
            <person name="Gibbs R."/>
        </authorList>
    </citation>
    <scope>NUCLEOTIDE SEQUENCE [LARGE SCALE GENOMIC DNA]</scope>
    <source>
        <strain evidence="1 2">ATCC 49030</strain>
    </source>
</reference>
<comment type="caution">
    <text evidence="1">The sequence shown here is derived from an EMBL/GenBank/DDBJ whole genome shotgun (WGS) entry which is preliminary data.</text>
</comment>
<dbReference type="EMBL" id="ADNU01000032">
    <property type="protein sequence ID" value="EFG47625.1"/>
    <property type="molecule type" value="Genomic_DNA"/>
</dbReference>
<evidence type="ECO:0000313" key="2">
    <source>
        <dbReference type="Proteomes" id="UP000005714"/>
    </source>
</evidence>
<sequence length="96" mass="11480">MNPRRQLVQVVGYVVQLLLDHLRKRVRRSPTPRWFIRLLRGTFRGGAGDLVGVVRRRWNGRRKVRSSKFHDVILLAVNPFRNDRSARLTQRHHRNH</sequence>
<gene>
    <name evidence="1" type="ORF">HMPREF0183_1124</name>
</gene>
<dbReference type="Proteomes" id="UP000005714">
    <property type="component" value="Unassembled WGS sequence"/>
</dbReference>
<organism evidence="1 2">
    <name type="scientific">Brevibacterium mcbrellneri ATCC 49030</name>
    <dbReference type="NCBI Taxonomy" id="585530"/>
    <lineage>
        <taxon>Bacteria</taxon>
        <taxon>Bacillati</taxon>
        <taxon>Actinomycetota</taxon>
        <taxon>Actinomycetes</taxon>
        <taxon>Micrococcales</taxon>
        <taxon>Brevibacteriaceae</taxon>
        <taxon>Brevibacterium</taxon>
    </lineage>
</organism>
<protein>
    <submittedName>
        <fullName evidence="1">Uncharacterized protein</fullName>
    </submittedName>
</protein>
<evidence type="ECO:0000313" key="1">
    <source>
        <dbReference type="EMBL" id="EFG47625.1"/>
    </source>
</evidence>
<proteinExistence type="predicted"/>
<accession>D4YMG4</accession>
<keyword evidence="2" id="KW-1185">Reference proteome</keyword>
<dbReference type="STRING" id="585530.HMPREF0183_1124"/>
<name>D4YMG4_9MICO</name>